<dbReference type="Pfam" id="PF05345">
    <property type="entry name" value="He_PIG"/>
    <property type="match status" value="1"/>
</dbReference>
<proteinExistence type="predicted"/>
<feature type="region of interest" description="Disordered" evidence="1">
    <location>
        <begin position="340"/>
        <end position="360"/>
    </location>
</feature>
<dbReference type="Pfam" id="PF17963">
    <property type="entry name" value="Big_9"/>
    <property type="match status" value="1"/>
</dbReference>
<dbReference type="SUPFAM" id="SSF103515">
    <property type="entry name" value="Autotransporter"/>
    <property type="match status" value="1"/>
</dbReference>
<evidence type="ECO:0000259" key="2">
    <source>
        <dbReference type="PROSITE" id="PS51208"/>
    </source>
</evidence>
<feature type="compositionally biased region" description="Polar residues" evidence="1">
    <location>
        <begin position="427"/>
        <end position="439"/>
    </location>
</feature>
<dbReference type="AlphaFoldDB" id="A0A158GW40"/>
<evidence type="ECO:0000256" key="1">
    <source>
        <dbReference type="SAM" id="MobiDB-lite"/>
    </source>
</evidence>
<dbReference type="PANTHER" id="PTHR37494:SF1">
    <property type="entry name" value="STAPHYLOCOCCUS AUREUS SURFACE PROTEIN A"/>
    <property type="match status" value="1"/>
</dbReference>
<protein>
    <submittedName>
        <fullName evidence="3">Putative Ig domain protein</fullName>
    </submittedName>
</protein>
<dbReference type="EMBL" id="FCOK02000021">
    <property type="protein sequence ID" value="SAL36325.1"/>
    <property type="molecule type" value="Genomic_DNA"/>
</dbReference>
<evidence type="ECO:0000313" key="4">
    <source>
        <dbReference type="Proteomes" id="UP000054683"/>
    </source>
</evidence>
<dbReference type="InterPro" id="IPR005546">
    <property type="entry name" value="Autotransporte_beta"/>
</dbReference>
<dbReference type="Gene3D" id="2.60.40.10">
    <property type="entry name" value="Immunoglobulins"/>
    <property type="match status" value="1"/>
</dbReference>
<dbReference type="PANTHER" id="PTHR37494">
    <property type="entry name" value="HEMAGGLUTININ"/>
    <property type="match status" value="1"/>
</dbReference>
<reference evidence="3 4" key="1">
    <citation type="submission" date="2016-01" db="EMBL/GenBank/DDBJ databases">
        <authorList>
            <person name="Oliw E.H."/>
        </authorList>
    </citation>
    <scope>NUCLEOTIDE SEQUENCE [LARGE SCALE GENOMIC DNA]</scope>
    <source>
        <strain evidence="3">LMG 27134</strain>
    </source>
</reference>
<dbReference type="Gene3D" id="2.40.128.130">
    <property type="entry name" value="Autotransporter beta-domain"/>
    <property type="match status" value="1"/>
</dbReference>
<dbReference type="PROSITE" id="PS51208">
    <property type="entry name" value="AUTOTRANSPORTER"/>
    <property type="match status" value="1"/>
</dbReference>
<feature type="region of interest" description="Disordered" evidence="1">
    <location>
        <begin position="419"/>
        <end position="439"/>
    </location>
</feature>
<dbReference type="Proteomes" id="UP000054683">
    <property type="component" value="Unassembled WGS sequence"/>
</dbReference>
<organism evidence="3 4">
    <name type="scientific">Caballeronia udeis</name>
    <dbReference type="NCBI Taxonomy" id="1232866"/>
    <lineage>
        <taxon>Bacteria</taxon>
        <taxon>Pseudomonadati</taxon>
        <taxon>Pseudomonadota</taxon>
        <taxon>Betaproteobacteria</taxon>
        <taxon>Burkholderiales</taxon>
        <taxon>Burkholderiaceae</taxon>
        <taxon>Caballeronia</taxon>
    </lineage>
</organism>
<evidence type="ECO:0000313" key="3">
    <source>
        <dbReference type="EMBL" id="SAL36325.1"/>
    </source>
</evidence>
<feature type="region of interest" description="Disordered" evidence="1">
    <location>
        <begin position="292"/>
        <end position="320"/>
    </location>
</feature>
<feature type="region of interest" description="Disordered" evidence="1">
    <location>
        <begin position="21"/>
        <end position="40"/>
    </location>
</feature>
<dbReference type="Pfam" id="PF03797">
    <property type="entry name" value="Autotransporter"/>
    <property type="match status" value="1"/>
</dbReference>
<sequence length="439" mass="42855">MSGALPAGLSLSSAGLISGTPTTSGSSTFTVQAKDSSSGTGPFAGTKSYVLAIGQTVPVAPAVAVTTQSNAPVTIHATTNASGAPFTAVAIATQPKTGTAVVNGQDIVVYTPAASSSGNIGFTYTIANSAGVSAPVAVTVTVNAVPVAAAARQVGTAATQTALIDITNGATGGPFAGASVVSVTPPSAGTATIVNGTASSMSMKAAAAVQSGQFDVKFVPAAAFAGTAVITYTLSNAIATSAPGIISVVVAARPDPSTNPDVVGLIDAQVEAARRFANAQISNYSQRLESLHGTGHAPSANGISLSLPAQAPDAPPACDDASAPTLRDACLRANQTLSAATSTPGDFRQGDATPGKPSAAGGSLSDVAFWSAGVVDLGFDNASTQRSGFRFTTPGVTAGADYRVSDQFSIGAGVGYGHGSTDIGSDGTKSTGDSYSFAV</sequence>
<accession>A0A158GW40</accession>
<gene>
    <name evidence="3" type="ORF">AWB69_03462</name>
</gene>
<feature type="domain" description="Autotransporter" evidence="2">
    <location>
        <begin position="362"/>
        <end position="439"/>
    </location>
</feature>
<feature type="compositionally biased region" description="Low complexity" evidence="1">
    <location>
        <begin position="308"/>
        <end position="320"/>
    </location>
</feature>
<dbReference type="InterPro" id="IPR013783">
    <property type="entry name" value="Ig-like_fold"/>
</dbReference>
<name>A0A158GW40_9BURK</name>
<dbReference type="InterPro" id="IPR036709">
    <property type="entry name" value="Autotransporte_beta_dom_sf"/>
</dbReference>
<feature type="compositionally biased region" description="Polar residues" evidence="1">
    <location>
        <begin position="29"/>
        <end position="40"/>
    </location>
</feature>